<name>A0AAW0DZ76_9AGAR</name>
<evidence type="ECO:0008006" key="3">
    <source>
        <dbReference type="Google" id="ProtNLM"/>
    </source>
</evidence>
<sequence length="60" mass="6349">MQHSIRKGTANGIEGALGASAILFLSSLPRARKGPVPAILTATSTASAVYYGRLFFNLRE</sequence>
<dbReference type="EMBL" id="JAYKXP010000007">
    <property type="protein sequence ID" value="KAK7056268.1"/>
    <property type="molecule type" value="Genomic_DNA"/>
</dbReference>
<organism evidence="1 2">
    <name type="scientific">Paramarasmius palmivorus</name>
    <dbReference type="NCBI Taxonomy" id="297713"/>
    <lineage>
        <taxon>Eukaryota</taxon>
        <taxon>Fungi</taxon>
        <taxon>Dikarya</taxon>
        <taxon>Basidiomycota</taxon>
        <taxon>Agaricomycotina</taxon>
        <taxon>Agaricomycetes</taxon>
        <taxon>Agaricomycetidae</taxon>
        <taxon>Agaricales</taxon>
        <taxon>Marasmiineae</taxon>
        <taxon>Marasmiaceae</taxon>
        <taxon>Paramarasmius</taxon>
    </lineage>
</organism>
<dbReference type="AlphaFoldDB" id="A0AAW0DZ76"/>
<evidence type="ECO:0000313" key="2">
    <source>
        <dbReference type="Proteomes" id="UP001383192"/>
    </source>
</evidence>
<accession>A0AAW0DZ76</accession>
<gene>
    <name evidence="1" type="ORF">VNI00_002821</name>
</gene>
<comment type="caution">
    <text evidence="1">The sequence shown here is derived from an EMBL/GenBank/DDBJ whole genome shotgun (WGS) entry which is preliminary data.</text>
</comment>
<proteinExistence type="predicted"/>
<reference evidence="1 2" key="1">
    <citation type="submission" date="2024-01" db="EMBL/GenBank/DDBJ databases">
        <title>A draft genome for a cacao thread blight-causing isolate of Paramarasmius palmivorus.</title>
        <authorList>
            <person name="Baruah I.K."/>
            <person name="Bukari Y."/>
            <person name="Amoako-Attah I."/>
            <person name="Meinhardt L.W."/>
            <person name="Bailey B.A."/>
            <person name="Cohen S.P."/>
        </authorList>
    </citation>
    <scope>NUCLEOTIDE SEQUENCE [LARGE SCALE GENOMIC DNA]</scope>
    <source>
        <strain evidence="1 2">GH-12</strain>
    </source>
</reference>
<keyword evidence="2" id="KW-1185">Reference proteome</keyword>
<dbReference type="Proteomes" id="UP001383192">
    <property type="component" value="Unassembled WGS sequence"/>
</dbReference>
<evidence type="ECO:0000313" key="1">
    <source>
        <dbReference type="EMBL" id="KAK7056268.1"/>
    </source>
</evidence>
<protein>
    <recommendedName>
        <fullName evidence="3">Transmembrane protein 14C</fullName>
    </recommendedName>
</protein>